<feature type="domain" description="eCIS core" evidence="2">
    <location>
        <begin position="46"/>
        <end position="122"/>
    </location>
</feature>
<evidence type="ECO:0000313" key="4">
    <source>
        <dbReference type="Proteomes" id="UP000031599"/>
    </source>
</evidence>
<organism evidence="3 4">
    <name type="scientific">Enhygromyxa salina</name>
    <dbReference type="NCBI Taxonomy" id="215803"/>
    <lineage>
        <taxon>Bacteria</taxon>
        <taxon>Pseudomonadati</taxon>
        <taxon>Myxococcota</taxon>
        <taxon>Polyangia</taxon>
        <taxon>Nannocystales</taxon>
        <taxon>Nannocystaceae</taxon>
        <taxon>Enhygromyxa</taxon>
    </lineage>
</organism>
<dbReference type="Pfam" id="PF13699">
    <property type="entry name" value="eCIS_core"/>
    <property type="match status" value="1"/>
</dbReference>
<sequence length="761" mass="83783">MSCESDESDEEKLRRSPHESGGSAPIVTPDMTARIASARAGGGKALPASARSYFEPRFNVDFGRVRVHQDPKASSLSNKLGARAFTVGRDIFFGAGQLDYNSDRGRHLVAHELTHTIQQTGTPPASARWTAPMRTSVEHELFGPRGRSGHHLIAHDMTHTLHQRQLGPSLQLAKISKKKPPTLVVEEGLADPNRRYSLEVRHKDTMLAVAKRARARMPALAARVPDTDLAKALIVLNQDHLGLDGDATQGFVLSFWFQGTRVGLPASPAPRPMQDSEIDARGAIEFNTIAVALDEWSNLGLEPGLLNLRAAKRPKLNAQTIEQQAARIAGLGDVESIAKELVRLAEHPDLLRPIIVPVWAQLHALDQLGLANAFFTQISEPAFNRLATHPVGLEIIDLVAKLASPRASGKLRTLGVFPIGMHNPIITSCSVGGGNTCMNKLFKELAVMYGSDVAGTYFQRQGVHLADIEKKRNLDDRQQRERADLQKTIAAGNASPADLAALDAKHAAMTVTGKLRVPHIAEFMQRTGTATEGKKFRMSNEDCANALTQVEPCVKTMFKDWKADKVPDHFELDAGKSPGWDKADGKVDPFDYMDKAMYGRQPGLFFFPLGVVAHHSAMIVGVRVASRELETEVEGEDGKKQAVKFQSSAFGGSTAYFFLDQFNDNLEAENELSRTNGNLQSMLYHFTIKKGWNEMLRCDEHVNLRREDFEGRRKGDPDLCADSDPGEVRQGCTANKRCQMINDSMIWQMLPAHDLVIDKQA</sequence>
<feature type="compositionally biased region" description="Acidic residues" evidence="1">
    <location>
        <begin position="1"/>
        <end position="10"/>
    </location>
</feature>
<dbReference type="AlphaFoldDB" id="A0A0C1ZLH1"/>
<evidence type="ECO:0000259" key="2">
    <source>
        <dbReference type="Pfam" id="PF13699"/>
    </source>
</evidence>
<reference evidence="3 4" key="1">
    <citation type="submission" date="2014-12" db="EMBL/GenBank/DDBJ databases">
        <title>Genome assembly of Enhygromyxa salina DSM 15201.</title>
        <authorList>
            <person name="Sharma G."/>
            <person name="Subramanian S."/>
        </authorList>
    </citation>
    <scope>NUCLEOTIDE SEQUENCE [LARGE SCALE GENOMIC DNA]</scope>
    <source>
        <strain evidence="3 4">DSM 15201</strain>
    </source>
</reference>
<protein>
    <recommendedName>
        <fullName evidence="2">eCIS core domain-containing protein</fullName>
    </recommendedName>
</protein>
<evidence type="ECO:0000313" key="3">
    <source>
        <dbReference type="EMBL" id="KIG11608.1"/>
    </source>
</evidence>
<feature type="region of interest" description="Disordered" evidence="1">
    <location>
        <begin position="1"/>
        <end position="29"/>
    </location>
</feature>
<dbReference type="Proteomes" id="UP000031599">
    <property type="component" value="Unassembled WGS sequence"/>
</dbReference>
<accession>A0A0C1ZLH1</accession>
<dbReference type="EMBL" id="JMCC02000223">
    <property type="protein sequence ID" value="KIG11608.1"/>
    <property type="molecule type" value="Genomic_DNA"/>
</dbReference>
<name>A0A0C1ZLH1_9BACT</name>
<dbReference type="InterPro" id="IPR025295">
    <property type="entry name" value="eCIS_core_dom"/>
</dbReference>
<comment type="caution">
    <text evidence="3">The sequence shown here is derived from an EMBL/GenBank/DDBJ whole genome shotgun (WGS) entry which is preliminary data.</text>
</comment>
<evidence type="ECO:0000256" key="1">
    <source>
        <dbReference type="SAM" id="MobiDB-lite"/>
    </source>
</evidence>
<proteinExistence type="predicted"/>
<gene>
    <name evidence="3" type="ORF">DB30_03115</name>
</gene>